<gene>
    <name evidence="2" type="ORF">C1SCF055_LOCUS13993</name>
</gene>
<sequence>MGASLNCAQPRQKEGARPKGSALHDSQLLRLTPEVRARILWLLAGEYGDFVCLQPVTNLLGTCYEMRMDNQSCFWRCKVDFLLKAAGNFQLQMSMKCDQDTCVLLLTVIRLLKNALNCDWLALHDLHVVLFSTGLARPWNMVLLLYSLLSSQSSLVMSQQALHWLWDIVTGFSKPWLCSKEPLEAKSLESLRAWLRKFVSKDIFTWQDLTDEAVYQGVANSSQIHRQRKERVVKVALWLILVHEFGAQEEVQPSRIAACVKAAATAGHKLKQAVSDFCCSDCLCSKRLTRPVTACYCQLGDPKKMDTVT</sequence>
<proteinExistence type="predicted"/>
<dbReference type="OrthoDB" id="10289051at2759"/>
<organism evidence="2">
    <name type="scientific">Cladocopium goreaui</name>
    <dbReference type="NCBI Taxonomy" id="2562237"/>
    <lineage>
        <taxon>Eukaryota</taxon>
        <taxon>Sar</taxon>
        <taxon>Alveolata</taxon>
        <taxon>Dinophyceae</taxon>
        <taxon>Suessiales</taxon>
        <taxon>Symbiodiniaceae</taxon>
        <taxon>Cladocopium</taxon>
    </lineage>
</organism>
<keyword evidence="4" id="KW-1185">Reference proteome</keyword>
<dbReference type="EMBL" id="CAMXCT030001101">
    <property type="protein sequence ID" value="CAL4773964.1"/>
    <property type="molecule type" value="Genomic_DNA"/>
</dbReference>
<name>A0A9P1C8M3_9DINO</name>
<dbReference type="AlphaFoldDB" id="A0A9P1C8M3"/>
<dbReference type="Proteomes" id="UP001152797">
    <property type="component" value="Unassembled WGS sequence"/>
</dbReference>
<evidence type="ECO:0000313" key="4">
    <source>
        <dbReference type="Proteomes" id="UP001152797"/>
    </source>
</evidence>
<reference evidence="2" key="1">
    <citation type="submission" date="2022-10" db="EMBL/GenBank/DDBJ databases">
        <authorList>
            <person name="Chen Y."/>
            <person name="Dougan E. K."/>
            <person name="Chan C."/>
            <person name="Rhodes N."/>
            <person name="Thang M."/>
        </authorList>
    </citation>
    <scope>NUCLEOTIDE SEQUENCE</scope>
</reference>
<protein>
    <submittedName>
        <fullName evidence="2">Uncharacterized protein</fullName>
    </submittedName>
</protein>
<evidence type="ECO:0000313" key="3">
    <source>
        <dbReference type="EMBL" id="CAL1140027.1"/>
    </source>
</evidence>
<feature type="region of interest" description="Disordered" evidence="1">
    <location>
        <begin position="1"/>
        <end position="21"/>
    </location>
</feature>
<dbReference type="EMBL" id="CAMXCT010001101">
    <property type="protein sequence ID" value="CAI3986652.1"/>
    <property type="molecule type" value="Genomic_DNA"/>
</dbReference>
<evidence type="ECO:0000313" key="2">
    <source>
        <dbReference type="EMBL" id="CAI3986652.1"/>
    </source>
</evidence>
<comment type="caution">
    <text evidence="2">The sequence shown here is derived from an EMBL/GenBank/DDBJ whole genome shotgun (WGS) entry which is preliminary data.</text>
</comment>
<accession>A0A9P1C8M3</accession>
<reference evidence="3" key="2">
    <citation type="submission" date="2024-04" db="EMBL/GenBank/DDBJ databases">
        <authorList>
            <person name="Chen Y."/>
            <person name="Shah S."/>
            <person name="Dougan E. K."/>
            <person name="Thang M."/>
            <person name="Chan C."/>
        </authorList>
    </citation>
    <scope>NUCLEOTIDE SEQUENCE [LARGE SCALE GENOMIC DNA]</scope>
</reference>
<evidence type="ECO:0000256" key="1">
    <source>
        <dbReference type="SAM" id="MobiDB-lite"/>
    </source>
</evidence>
<dbReference type="EMBL" id="CAMXCT020001101">
    <property type="protein sequence ID" value="CAL1140027.1"/>
    <property type="molecule type" value="Genomic_DNA"/>
</dbReference>